<comment type="caution">
    <text evidence="7">The sequence shown here is derived from an EMBL/GenBank/DDBJ whole genome shotgun (WGS) entry which is preliminary data.</text>
</comment>
<dbReference type="Gene3D" id="3.40.50.300">
    <property type="entry name" value="P-loop containing nucleotide triphosphate hydrolases"/>
    <property type="match status" value="1"/>
</dbReference>
<dbReference type="Pfam" id="PF00005">
    <property type="entry name" value="ABC_tran"/>
    <property type="match status" value="1"/>
</dbReference>
<name>A0A1V6MHR0_9ACTN</name>
<dbReference type="Proteomes" id="UP000184286">
    <property type="component" value="Unassembled WGS sequence"/>
</dbReference>
<keyword evidence="2" id="KW-0813">Transport</keyword>
<dbReference type="PANTHER" id="PTHR42711:SF19">
    <property type="entry name" value="DOXORUBICIN RESISTANCE ATP-BINDING PROTEIN DRRA"/>
    <property type="match status" value="1"/>
</dbReference>
<dbReference type="STRING" id="114686.BM536_037930"/>
<evidence type="ECO:0000256" key="4">
    <source>
        <dbReference type="ARBA" id="ARBA00022840"/>
    </source>
</evidence>
<dbReference type="GO" id="GO:0046677">
    <property type="term" value="P:response to antibiotic"/>
    <property type="evidence" value="ECO:0007669"/>
    <property type="project" value="UniProtKB-KW"/>
</dbReference>
<feature type="domain" description="ABC transporter" evidence="6">
    <location>
        <begin position="31"/>
        <end position="67"/>
    </location>
</feature>
<dbReference type="SUPFAM" id="SSF52540">
    <property type="entry name" value="P-loop containing nucleoside triphosphate hydrolases"/>
    <property type="match status" value="1"/>
</dbReference>
<dbReference type="PANTHER" id="PTHR42711">
    <property type="entry name" value="ABC TRANSPORTER ATP-BINDING PROTEIN"/>
    <property type="match status" value="1"/>
</dbReference>
<reference evidence="7 8" key="2">
    <citation type="submission" date="2017-02" db="EMBL/GenBank/DDBJ databases">
        <title>Draft genome sequence of Streptomyces phaeoluteigriseus type strain DSM41896.</title>
        <authorList>
            <person name="Salih T.S."/>
            <person name="Algora Gallardo L."/>
            <person name="Melo Santos T."/>
            <person name="Filgueira Martinez S."/>
            <person name="Herron P.R."/>
        </authorList>
    </citation>
    <scope>NUCLEOTIDE SEQUENCE [LARGE SCALE GENOMIC DNA]</scope>
    <source>
        <strain evidence="7 8">DSM 41896</strain>
    </source>
</reference>
<dbReference type="OrthoDB" id="9804819at2"/>
<evidence type="ECO:0000256" key="5">
    <source>
        <dbReference type="ARBA" id="ARBA00023251"/>
    </source>
</evidence>
<dbReference type="GO" id="GO:0005524">
    <property type="term" value="F:ATP binding"/>
    <property type="evidence" value="ECO:0007669"/>
    <property type="project" value="UniProtKB-KW"/>
</dbReference>
<evidence type="ECO:0000256" key="2">
    <source>
        <dbReference type="ARBA" id="ARBA00022448"/>
    </source>
</evidence>
<dbReference type="AlphaFoldDB" id="A0A1V6MHR0"/>
<accession>A0A1V6MHR0</accession>
<dbReference type="GO" id="GO:0016887">
    <property type="term" value="F:ATP hydrolysis activity"/>
    <property type="evidence" value="ECO:0007669"/>
    <property type="project" value="InterPro"/>
</dbReference>
<gene>
    <name evidence="7" type="ORF">BM536_037930</name>
</gene>
<protein>
    <submittedName>
        <fullName evidence="7">ABC transporter</fullName>
    </submittedName>
</protein>
<dbReference type="InterPro" id="IPR003439">
    <property type="entry name" value="ABC_transporter-like_ATP-bd"/>
</dbReference>
<evidence type="ECO:0000313" key="7">
    <source>
        <dbReference type="EMBL" id="OQD51822.1"/>
    </source>
</evidence>
<evidence type="ECO:0000256" key="3">
    <source>
        <dbReference type="ARBA" id="ARBA00022741"/>
    </source>
</evidence>
<dbReference type="InterPro" id="IPR027417">
    <property type="entry name" value="P-loop_NTPase"/>
</dbReference>
<keyword evidence="3" id="KW-0547">Nucleotide-binding</keyword>
<reference evidence="8" key="1">
    <citation type="submission" date="2016-11" db="EMBL/GenBank/DDBJ databases">
        <authorList>
            <person name="Schniete J.K."/>
            <person name="Salih T."/>
            <person name="Algora Gallardo L."/>
            <person name="Martinez Fernandez S."/>
            <person name="Herron P.R."/>
        </authorList>
    </citation>
    <scope>NUCLEOTIDE SEQUENCE [LARGE SCALE GENOMIC DNA]</scope>
    <source>
        <strain evidence="8">DSM 41896</strain>
    </source>
</reference>
<proteinExistence type="predicted"/>
<feature type="non-terminal residue" evidence="7">
    <location>
        <position position="69"/>
    </location>
</feature>
<keyword evidence="4" id="KW-0067">ATP-binding</keyword>
<dbReference type="EMBL" id="MPOH02000049">
    <property type="protein sequence ID" value="OQD51822.1"/>
    <property type="molecule type" value="Genomic_DNA"/>
</dbReference>
<keyword evidence="5" id="KW-0046">Antibiotic resistance</keyword>
<organism evidence="7 8">
    <name type="scientific">Streptomyces phaeoluteigriseus</name>
    <dbReference type="NCBI Taxonomy" id="114686"/>
    <lineage>
        <taxon>Bacteria</taxon>
        <taxon>Bacillati</taxon>
        <taxon>Actinomycetota</taxon>
        <taxon>Actinomycetes</taxon>
        <taxon>Kitasatosporales</taxon>
        <taxon>Streptomycetaceae</taxon>
        <taxon>Streptomyces</taxon>
        <taxon>Streptomyces aurantiacus group</taxon>
    </lineage>
</organism>
<dbReference type="GO" id="GO:0005886">
    <property type="term" value="C:plasma membrane"/>
    <property type="evidence" value="ECO:0007669"/>
    <property type="project" value="UniProtKB-SubCell"/>
</dbReference>
<comment type="subcellular location">
    <subcellularLocation>
        <location evidence="1">Cell membrane</location>
        <topology evidence="1">Peripheral membrane protein</topology>
    </subcellularLocation>
</comment>
<evidence type="ECO:0000313" key="8">
    <source>
        <dbReference type="Proteomes" id="UP000184286"/>
    </source>
</evidence>
<evidence type="ECO:0000259" key="6">
    <source>
        <dbReference type="Pfam" id="PF00005"/>
    </source>
</evidence>
<sequence>MPTPIQGDGTPPPAAISAIGLRKSYGDKVVLDGIDLRIPAGTVFALLGPNGAGKTTAVKILSTLITADA</sequence>
<evidence type="ECO:0000256" key="1">
    <source>
        <dbReference type="ARBA" id="ARBA00004202"/>
    </source>
</evidence>
<dbReference type="InterPro" id="IPR050763">
    <property type="entry name" value="ABC_transporter_ATP-binding"/>
</dbReference>